<evidence type="ECO:0000313" key="17">
    <source>
        <dbReference type="Proteomes" id="UP000004263"/>
    </source>
</evidence>
<evidence type="ECO:0000256" key="13">
    <source>
        <dbReference type="RuleBase" id="RU365103"/>
    </source>
</evidence>
<feature type="site" description="Transition state stabilizer" evidence="12">
    <location>
        <position position="226"/>
    </location>
</feature>
<evidence type="ECO:0000256" key="2">
    <source>
        <dbReference type="ARBA" id="ARBA00004713"/>
    </source>
</evidence>
<evidence type="ECO:0000313" key="16">
    <source>
        <dbReference type="EMBL" id="EAT12396.1"/>
    </source>
</evidence>
<name>Q1N2L1_9GAMM</name>
<dbReference type="InterPro" id="IPR001296">
    <property type="entry name" value="Glyco_trans_1"/>
</dbReference>
<evidence type="ECO:0000259" key="15">
    <source>
        <dbReference type="Pfam" id="PF04413"/>
    </source>
</evidence>
<keyword evidence="7 13" id="KW-0808">Transferase</keyword>
<dbReference type="HOGENOM" id="CLU_036146_2_0_6"/>
<keyword evidence="13" id="KW-0472">Membrane</keyword>
<dbReference type="PANTHER" id="PTHR42755">
    <property type="entry name" value="3-DEOXY-MANNO-OCTULOSONATE CYTIDYLYLTRANSFERASE"/>
    <property type="match status" value="1"/>
</dbReference>
<keyword evidence="13" id="KW-1133">Transmembrane helix</keyword>
<keyword evidence="13" id="KW-0448">Lipopolysaccharide biosynthesis</keyword>
<organism evidence="16 17">
    <name type="scientific">Bermanella marisrubri</name>
    <dbReference type="NCBI Taxonomy" id="207949"/>
    <lineage>
        <taxon>Bacteria</taxon>
        <taxon>Pseudomonadati</taxon>
        <taxon>Pseudomonadota</taxon>
        <taxon>Gammaproteobacteria</taxon>
        <taxon>Oceanospirillales</taxon>
        <taxon>Oceanospirillaceae</taxon>
        <taxon>Bermanella</taxon>
    </lineage>
</organism>
<keyword evidence="17" id="KW-1185">Reference proteome</keyword>
<dbReference type="InterPro" id="IPR038107">
    <property type="entry name" value="Glycos_transf_N_sf"/>
</dbReference>
<dbReference type="InterPro" id="IPR039901">
    <property type="entry name" value="Kdotransferase"/>
</dbReference>
<dbReference type="GO" id="GO:0009245">
    <property type="term" value="P:lipid A biosynthetic process"/>
    <property type="evidence" value="ECO:0007669"/>
    <property type="project" value="TreeGrafter"/>
</dbReference>
<dbReference type="UniPathway" id="UPA00958"/>
<evidence type="ECO:0000256" key="1">
    <source>
        <dbReference type="ARBA" id="ARBA00004388"/>
    </source>
</evidence>
<evidence type="ECO:0000256" key="6">
    <source>
        <dbReference type="ARBA" id="ARBA00022519"/>
    </source>
</evidence>
<dbReference type="EC" id="2.4.99.12" evidence="4 13"/>
<dbReference type="FunFam" id="3.40.50.11720:FF:000001">
    <property type="entry name" value="3-deoxy-D-manno-octulosonic acid transferase"/>
    <property type="match status" value="1"/>
</dbReference>
<evidence type="ECO:0000256" key="5">
    <source>
        <dbReference type="ARBA" id="ARBA00019077"/>
    </source>
</evidence>
<dbReference type="FunFam" id="3.40.50.2000:FF:000032">
    <property type="entry name" value="3-deoxy-D-manno-octulosonic acid transferase"/>
    <property type="match status" value="1"/>
</dbReference>
<accession>Q1N2L1</accession>
<reference evidence="16 17" key="1">
    <citation type="submission" date="2006-03" db="EMBL/GenBank/DDBJ databases">
        <authorList>
            <person name="Pinhassi J."/>
            <person name="Pedros-Alio C."/>
            <person name="Ferriera S."/>
            <person name="Johnson J."/>
            <person name="Kravitz S."/>
            <person name="Halpern A."/>
            <person name="Remington K."/>
            <person name="Beeson K."/>
            <person name="Tran B."/>
            <person name="Rogers Y.-H."/>
            <person name="Friedman R."/>
            <person name="Venter J.C."/>
        </authorList>
    </citation>
    <scope>NUCLEOTIDE SEQUENCE [LARGE SCALE GENOMIC DNA]</scope>
    <source>
        <strain evidence="16 17">RED65</strain>
    </source>
</reference>
<evidence type="ECO:0000256" key="4">
    <source>
        <dbReference type="ARBA" id="ARBA00012621"/>
    </source>
</evidence>
<dbReference type="PANTHER" id="PTHR42755:SF1">
    <property type="entry name" value="3-DEOXY-D-MANNO-OCTULOSONIC ACID TRANSFERASE, MITOCHONDRIAL-RELATED"/>
    <property type="match status" value="1"/>
</dbReference>
<dbReference type="AlphaFoldDB" id="Q1N2L1"/>
<evidence type="ECO:0000259" key="14">
    <source>
        <dbReference type="Pfam" id="PF00534"/>
    </source>
</evidence>
<keyword evidence="13" id="KW-0812">Transmembrane</keyword>
<keyword evidence="13" id="KW-1003">Cell membrane</keyword>
<gene>
    <name evidence="16" type="ORF">RED65_16201</name>
</gene>
<comment type="function">
    <text evidence="13">Involved in lipopolysaccharide (LPS) biosynthesis. Catalyzes the transfer of 3-deoxy-D-manno-octulosonate (Kdo) residue(s) from CMP-Kdo to lipid IV(A), the tetraacyldisaccharide-1,4'-bisphosphate precursor of lipid A.</text>
</comment>
<feature type="domain" description="3-deoxy-D-manno-octulosonic-acid transferase N-terminal" evidence="15">
    <location>
        <begin position="46"/>
        <end position="228"/>
    </location>
</feature>
<evidence type="ECO:0000256" key="9">
    <source>
        <dbReference type="ARBA" id="ARBA00031445"/>
    </source>
</evidence>
<comment type="similarity">
    <text evidence="3">Belongs to the glycosyltransferase group 1 family. Glycosyltransferase 30 subfamily.</text>
</comment>
<sequence>MLECSFLFIFKSSMARFFYTALFILILPAILVRLWLRGRQAPAYRQRWLERFGLVSLGSNAQHGIWFHTVSVGEFIAATPVIKAVMDRYPDLPIVITTTTPTGSEQVQSRFADVMGKRVFHCYLPYDIPLLLGAFLKRLKPRQLVILETELWPNLLHCAKSKNCNVLVVNARLSEKSAKGYSKFPNLTRQMLNNIDRLAVQNDKDAQRFKQLGMPAEKMHVTGSIKFDLDVDMSIIEQGEQLRAQWGETRPVICVASTHQGEDEIALDAFVQLKKKLLDPLLILVPRHPERFNNVAESINNRELNLQRRTQGMAGLETHVMLVDTMGELLLFLAASDVCVMGGSFVENGGHNPLEPAALSVPVIMGPSQFNFAVICEQLQAAGGLQTVSEQDLPQQLLSLLESKQLRLDMGKQAMAVVEANKGAKQEVLALIQEQFNGEG</sequence>
<evidence type="ECO:0000256" key="3">
    <source>
        <dbReference type="ARBA" id="ARBA00006380"/>
    </source>
</evidence>
<dbReference type="Gene3D" id="3.40.50.11720">
    <property type="entry name" value="3-Deoxy-D-manno-octulosonic-acid transferase, N-terminal domain"/>
    <property type="match status" value="1"/>
</dbReference>
<keyword evidence="6" id="KW-0997">Cell inner membrane</keyword>
<dbReference type="STRING" id="207949.RED65_16201"/>
<proteinExistence type="inferred from homology"/>
<comment type="pathway">
    <text evidence="2 13">Bacterial outer membrane biogenesis; LPS core biosynthesis.</text>
</comment>
<evidence type="ECO:0000256" key="10">
    <source>
        <dbReference type="ARBA" id="ARBA00049183"/>
    </source>
</evidence>
<dbReference type="SUPFAM" id="SSF53756">
    <property type="entry name" value="UDP-Glycosyltransferase/glycogen phosphorylase"/>
    <property type="match status" value="1"/>
</dbReference>
<evidence type="ECO:0000256" key="11">
    <source>
        <dbReference type="PIRSR" id="PIRSR639901-1"/>
    </source>
</evidence>
<dbReference type="Gene3D" id="3.40.50.2000">
    <property type="entry name" value="Glycogen Phosphorylase B"/>
    <property type="match status" value="1"/>
</dbReference>
<evidence type="ECO:0000256" key="12">
    <source>
        <dbReference type="PIRSR" id="PIRSR639901-2"/>
    </source>
</evidence>
<dbReference type="Proteomes" id="UP000004263">
    <property type="component" value="Unassembled WGS sequence"/>
</dbReference>
<feature type="site" description="Transition state stabilizer" evidence="12">
    <location>
        <position position="148"/>
    </location>
</feature>
<dbReference type="Pfam" id="PF00534">
    <property type="entry name" value="Glycos_transf_1"/>
    <property type="match status" value="1"/>
</dbReference>
<comment type="catalytic activity">
    <reaction evidence="10 13">
        <text>lipid IVA (E. coli) + CMP-3-deoxy-beta-D-manno-octulosonate = alpha-Kdo-(2-&gt;6)-lipid IVA (E. coli) + CMP + H(+)</text>
        <dbReference type="Rhea" id="RHEA:28066"/>
        <dbReference type="ChEBI" id="CHEBI:15378"/>
        <dbReference type="ChEBI" id="CHEBI:58603"/>
        <dbReference type="ChEBI" id="CHEBI:60364"/>
        <dbReference type="ChEBI" id="CHEBI:60377"/>
        <dbReference type="ChEBI" id="CHEBI:85987"/>
        <dbReference type="EC" id="2.4.99.12"/>
    </reaction>
</comment>
<evidence type="ECO:0000256" key="8">
    <source>
        <dbReference type="ARBA" id="ARBA00022968"/>
    </source>
</evidence>
<dbReference type="GO" id="GO:0009244">
    <property type="term" value="P:lipopolysaccharide core region biosynthetic process"/>
    <property type="evidence" value="ECO:0007669"/>
    <property type="project" value="UniProtKB-UniRule"/>
</dbReference>
<feature type="transmembrane region" description="Helical" evidence="13">
    <location>
        <begin position="17"/>
        <end position="36"/>
    </location>
</feature>
<feature type="domain" description="Glycosyl transferase family 1" evidence="14">
    <location>
        <begin position="301"/>
        <end position="414"/>
    </location>
</feature>
<dbReference type="NCBIfam" id="NF004388">
    <property type="entry name" value="PRK05749.1-4"/>
    <property type="match status" value="1"/>
</dbReference>
<comment type="subcellular location">
    <subcellularLocation>
        <location evidence="1">Cell inner membrane</location>
        <topology evidence="1">Single-pass membrane protein</topology>
        <orientation evidence="1">Cytoplasmic side</orientation>
    </subcellularLocation>
    <subcellularLocation>
        <location evidence="13">Cell membrane</location>
    </subcellularLocation>
</comment>
<feature type="active site" description="Proton acceptor" evidence="11">
    <location>
        <position position="74"/>
    </location>
</feature>
<protein>
    <recommendedName>
        <fullName evidence="5 13">3-deoxy-D-manno-octulosonic acid transferase</fullName>
        <shortName evidence="13">Kdo transferase</shortName>
        <ecNumber evidence="4 13">2.4.99.12</ecNumber>
    </recommendedName>
    <alternativeName>
        <fullName evidence="9 13">Lipid IV(A) 3-deoxy-D-manno-octulosonic acid transferase</fullName>
    </alternativeName>
</protein>
<comment type="caution">
    <text evidence="16">The sequence shown here is derived from an EMBL/GenBank/DDBJ whole genome shotgun (WGS) entry which is preliminary data.</text>
</comment>
<dbReference type="GO" id="GO:0043842">
    <property type="term" value="F:Kdo transferase activity"/>
    <property type="evidence" value="ECO:0007669"/>
    <property type="project" value="UniProtKB-EC"/>
</dbReference>
<dbReference type="GO" id="GO:0005886">
    <property type="term" value="C:plasma membrane"/>
    <property type="evidence" value="ECO:0007669"/>
    <property type="project" value="UniProtKB-SubCell"/>
</dbReference>
<dbReference type="Pfam" id="PF04413">
    <property type="entry name" value="Glycos_transf_N"/>
    <property type="match status" value="1"/>
</dbReference>
<evidence type="ECO:0000256" key="7">
    <source>
        <dbReference type="ARBA" id="ARBA00022679"/>
    </source>
</evidence>
<dbReference type="InterPro" id="IPR007507">
    <property type="entry name" value="Glycos_transf_N"/>
</dbReference>
<dbReference type="EMBL" id="AAQH01000007">
    <property type="protein sequence ID" value="EAT12396.1"/>
    <property type="molecule type" value="Genomic_DNA"/>
</dbReference>
<keyword evidence="8" id="KW-0735">Signal-anchor</keyword>